<comment type="caution">
    <text evidence="15">The sequence shown here is derived from an EMBL/GenBank/DDBJ whole genome shotgun (WGS) entry which is preliminary data.</text>
</comment>
<dbReference type="GO" id="GO:0008270">
    <property type="term" value="F:zinc ion binding"/>
    <property type="evidence" value="ECO:0007669"/>
    <property type="project" value="UniProtKB-KW"/>
</dbReference>
<name>A0AAD5Q230_9CRUS</name>
<dbReference type="SMART" id="SM00355">
    <property type="entry name" value="ZnF_C2H2"/>
    <property type="match status" value="3"/>
</dbReference>
<dbReference type="Proteomes" id="UP000820818">
    <property type="component" value="Linkage Group LG1"/>
</dbReference>
<evidence type="ECO:0000256" key="2">
    <source>
        <dbReference type="ARBA" id="ARBA00022723"/>
    </source>
</evidence>
<evidence type="ECO:0000256" key="5">
    <source>
        <dbReference type="ARBA" id="ARBA00022833"/>
    </source>
</evidence>
<keyword evidence="8" id="KW-0804">Transcription</keyword>
<evidence type="ECO:0000256" key="9">
    <source>
        <dbReference type="ARBA" id="ARBA00023242"/>
    </source>
</evidence>
<dbReference type="GO" id="GO:0000981">
    <property type="term" value="F:DNA-binding transcription factor activity, RNA polymerase II-specific"/>
    <property type="evidence" value="ECO:0007669"/>
    <property type="project" value="TreeGrafter"/>
</dbReference>
<proteinExistence type="inferred from homology"/>
<dbReference type="GO" id="GO:0000978">
    <property type="term" value="F:RNA polymerase II cis-regulatory region sequence-specific DNA binding"/>
    <property type="evidence" value="ECO:0007669"/>
    <property type="project" value="TreeGrafter"/>
</dbReference>
<keyword evidence="5" id="KW-0862">Zinc</keyword>
<feature type="compositionally biased region" description="Acidic residues" evidence="13">
    <location>
        <begin position="526"/>
        <end position="542"/>
    </location>
</feature>
<evidence type="ECO:0000256" key="10">
    <source>
        <dbReference type="ARBA" id="ARBA00037677"/>
    </source>
</evidence>
<keyword evidence="16" id="KW-1185">Reference proteome</keyword>
<dbReference type="EMBL" id="WJBH02000001">
    <property type="protein sequence ID" value="KAI9563970.1"/>
    <property type="molecule type" value="Genomic_DNA"/>
</dbReference>
<evidence type="ECO:0000256" key="1">
    <source>
        <dbReference type="ARBA" id="ARBA00004123"/>
    </source>
</evidence>
<keyword evidence="7" id="KW-0238">DNA-binding</keyword>
<evidence type="ECO:0000313" key="16">
    <source>
        <dbReference type="Proteomes" id="UP000820818"/>
    </source>
</evidence>
<keyword evidence="6" id="KW-0805">Transcription regulation</keyword>
<keyword evidence="3" id="KW-0677">Repeat</keyword>
<reference evidence="15 16" key="1">
    <citation type="submission" date="2022-05" db="EMBL/GenBank/DDBJ databases">
        <title>A multi-omics perspective on studying reproductive biology in Daphnia sinensis.</title>
        <authorList>
            <person name="Jia J."/>
        </authorList>
    </citation>
    <scope>NUCLEOTIDE SEQUENCE [LARGE SCALE GENOMIC DNA]</scope>
    <source>
        <strain evidence="15 16">WSL</strain>
    </source>
</reference>
<dbReference type="PROSITE" id="PS00028">
    <property type="entry name" value="ZINC_FINGER_C2H2_1"/>
    <property type="match status" value="3"/>
</dbReference>
<accession>A0AAD5Q230</accession>
<keyword evidence="4 12" id="KW-0863">Zinc-finger</keyword>
<dbReference type="GO" id="GO:0005634">
    <property type="term" value="C:nucleus"/>
    <property type="evidence" value="ECO:0007669"/>
    <property type="project" value="UniProtKB-SubCell"/>
</dbReference>
<evidence type="ECO:0000256" key="4">
    <source>
        <dbReference type="ARBA" id="ARBA00022771"/>
    </source>
</evidence>
<evidence type="ECO:0000256" key="3">
    <source>
        <dbReference type="ARBA" id="ARBA00022737"/>
    </source>
</evidence>
<dbReference type="PANTHER" id="PTHR23235">
    <property type="entry name" value="KRUEPPEL-LIKE TRANSCRIPTION FACTOR"/>
    <property type="match status" value="1"/>
</dbReference>
<evidence type="ECO:0000313" key="15">
    <source>
        <dbReference type="EMBL" id="KAI9563970.1"/>
    </source>
</evidence>
<evidence type="ECO:0000256" key="12">
    <source>
        <dbReference type="PROSITE-ProRule" id="PRU00042"/>
    </source>
</evidence>
<evidence type="ECO:0000256" key="8">
    <source>
        <dbReference type="ARBA" id="ARBA00023163"/>
    </source>
</evidence>
<evidence type="ECO:0000259" key="14">
    <source>
        <dbReference type="PROSITE" id="PS50157"/>
    </source>
</evidence>
<dbReference type="FunFam" id="3.30.160.60:FF:000014">
    <property type="entry name" value="Transcription factor Sp3"/>
    <property type="match status" value="1"/>
</dbReference>
<feature type="domain" description="C2H2-type" evidence="14">
    <location>
        <begin position="424"/>
        <end position="453"/>
    </location>
</feature>
<feature type="region of interest" description="Disordered" evidence="13">
    <location>
        <begin position="497"/>
        <end position="554"/>
    </location>
</feature>
<gene>
    <name evidence="15" type="ORF">GHT06_007708</name>
</gene>
<comment type="subcellular location">
    <subcellularLocation>
        <location evidence="1">Nucleus</location>
    </subcellularLocation>
</comment>
<feature type="region of interest" description="Disordered" evidence="13">
    <location>
        <begin position="123"/>
        <end position="147"/>
    </location>
</feature>
<evidence type="ECO:0000256" key="13">
    <source>
        <dbReference type="SAM" id="MobiDB-lite"/>
    </source>
</evidence>
<evidence type="ECO:0000256" key="11">
    <source>
        <dbReference type="ARBA" id="ARBA00038409"/>
    </source>
</evidence>
<comment type="similarity">
    <text evidence="11">Belongs to the Sp1 C2H2-type zinc-finger protein family.</text>
</comment>
<dbReference type="Gene3D" id="3.30.160.60">
    <property type="entry name" value="Classic Zinc Finger"/>
    <property type="match status" value="3"/>
</dbReference>
<evidence type="ECO:0000256" key="6">
    <source>
        <dbReference type="ARBA" id="ARBA00023015"/>
    </source>
</evidence>
<keyword evidence="2" id="KW-0479">Metal-binding</keyword>
<dbReference type="FunFam" id="3.30.160.60:FF:000026">
    <property type="entry name" value="Transcription factor Sp3"/>
    <property type="match status" value="1"/>
</dbReference>
<feature type="compositionally biased region" description="Basic and acidic residues" evidence="13">
    <location>
        <begin position="497"/>
        <end position="510"/>
    </location>
</feature>
<evidence type="ECO:0000256" key="7">
    <source>
        <dbReference type="ARBA" id="ARBA00023125"/>
    </source>
</evidence>
<protein>
    <submittedName>
        <fullName evidence="15">Sp5-related transcription factor</fullName>
    </submittedName>
</protein>
<feature type="domain" description="C2H2-type" evidence="14">
    <location>
        <begin position="454"/>
        <end position="483"/>
    </location>
</feature>
<keyword evidence="9" id="KW-0539">Nucleus</keyword>
<feature type="domain" description="C2H2-type" evidence="14">
    <location>
        <begin position="484"/>
        <end position="511"/>
    </location>
</feature>
<dbReference type="Pfam" id="PF00096">
    <property type="entry name" value="zf-C2H2"/>
    <property type="match status" value="2"/>
</dbReference>
<dbReference type="SUPFAM" id="SSF57667">
    <property type="entry name" value="beta-beta-alpha zinc fingers"/>
    <property type="match status" value="3"/>
</dbReference>
<sequence length="554" mass="62408">MEMSGPKSHQTSEWEFTSKGRQETIQNVGRRVIQQLFLLVDFIFFALVPEYIKSVSTSRKDQLLFDLPTPPQKKSTMTSILPNTIGFAHHQYPTSAPLPMMQHHPCNRFGFGLNPHHQVQSYPMQHHHHHPASNYHQNGHHHHASVVPNYPINESNMVHHHKPTNPWPTVPVSMPVNVSLPAHQQQFANNNNSDAVMNNTVVPAVRDLPLTPPADRETSVMPVVSSSSPSSYYMLHGPSLTASSSNNNNLMMGNYSQSPVDKSMTPPQDHAVHHQNLHHNLHHHHIHHEQQQQTESALGSWWSPANSAIPTASSSTGQCSATDYAFHHHHQMLAAHQHTTNSLHQSPVTTPSSVLETNRTSCASTPHHQNPSEFQQRVAAALLKTHATLASRRCRRCRCPNCQDPGTGATITGHNNSQHKKKQHLCHVPGCGKVYGKTSHLKAHLRWHAGERPFSCQWLFCGKSFTRSDELQRHLRTHTGEKRFACPVCNKRFMRSDHLSKHSKTHEVKRTSKRNVGVSLSKSNDLENEHDDVDIEDVESDDLASPKWDMPNHS</sequence>
<dbReference type="InterPro" id="IPR013087">
    <property type="entry name" value="Znf_C2H2_type"/>
</dbReference>
<dbReference type="PANTHER" id="PTHR23235:SF170">
    <property type="entry name" value="FI01014P-RELATED"/>
    <property type="match status" value="1"/>
</dbReference>
<organism evidence="15 16">
    <name type="scientific">Daphnia sinensis</name>
    <dbReference type="NCBI Taxonomy" id="1820382"/>
    <lineage>
        <taxon>Eukaryota</taxon>
        <taxon>Metazoa</taxon>
        <taxon>Ecdysozoa</taxon>
        <taxon>Arthropoda</taxon>
        <taxon>Crustacea</taxon>
        <taxon>Branchiopoda</taxon>
        <taxon>Diplostraca</taxon>
        <taxon>Cladocera</taxon>
        <taxon>Anomopoda</taxon>
        <taxon>Daphniidae</taxon>
        <taxon>Daphnia</taxon>
        <taxon>Daphnia similis group</taxon>
    </lineage>
</organism>
<dbReference type="AlphaFoldDB" id="A0AAD5Q230"/>
<comment type="function">
    <text evidence="10">Transcription factor which plays a key role in limb development. Positively regulates FGF8 expression in the apical ectodermal ridge (AER) and contributes to limb outgrowth in embryos.</text>
</comment>
<dbReference type="FunFam" id="3.30.160.60:FF:000077">
    <property type="entry name" value="Sp8 transcription factor"/>
    <property type="match status" value="1"/>
</dbReference>
<dbReference type="InterPro" id="IPR036236">
    <property type="entry name" value="Znf_C2H2_sf"/>
</dbReference>
<dbReference type="CDD" id="cd22541">
    <property type="entry name" value="SP5_N"/>
    <property type="match status" value="1"/>
</dbReference>
<dbReference type="PROSITE" id="PS50157">
    <property type="entry name" value="ZINC_FINGER_C2H2_2"/>
    <property type="match status" value="3"/>
</dbReference>